<dbReference type="GO" id="GO:0016620">
    <property type="term" value="F:oxidoreductase activity, acting on the aldehyde or oxo group of donors, NAD or NADP as acceptor"/>
    <property type="evidence" value="ECO:0007669"/>
    <property type="project" value="InterPro"/>
</dbReference>
<keyword evidence="2 4" id="KW-0560">Oxidoreductase</keyword>
<dbReference type="InterPro" id="IPR029510">
    <property type="entry name" value="Ald_DH_CS_GLU"/>
</dbReference>
<sequence>MTVKPNLIGGEWCEGSSLIESINPSDTRESIGHYALADAAQMREAVAAARAAQPAWSATTTQVRSDLLLKTSIELAARKEEIGELVSREAGKTRAEGIGEVLRASQIFQFFAGEAVRYGGENLPSVRPNINVQISREPVGVVALITPWNFPIAIAAWKLAPALAFGNTAVLKPSEETPGVAWELFRVLERNGLPAGVANLLNGRGADAGEALVEGVDALSFTGSVRTGRRLAQSAIANMVRVQLEMGGKNPLVVLDDADLGVAVECALNGSFFSAGQRCTASSRLIVTDAIHDRFVDALRTRMRSLKIGHALTAGTDIGPLINQRQLDMVQGYIQTGRDEGAELVEGGQLLQAGTPGFFMQPALMTATSNSMRINREEVFGPFATVIRASGYDEALALANDTEYGLSAGICTTSHKYASHFRQHVRSGLAMINLPTAGLDYHVPFGGARASSYGQREQGTYAVDFYTNSKTAYVGY</sequence>
<proteinExistence type="inferred from homology"/>
<dbReference type="Proteomes" id="UP000198844">
    <property type="component" value="Unassembled WGS sequence"/>
</dbReference>
<dbReference type="InterPro" id="IPR016160">
    <property type="entry name" value="Ald_DH_CS_CYS"/>
</dbReference>
<dbReference type="InterPro" id="IPR016162">
    <property type="entry name" value="Ald_DH_N"/>
</dbReference>
<dbReference type="RefSeq" id="WP_093635171.1">
    <property type="nucleotide sequence ID" value="NZ_FPBH01000009.1"/>
</dbReference>
<evidence type="ECO:0000256" key="4">
    <source>
        <dbReference type="RuleBase" id="RU003345"/>
    </source>
</evidence>
<dbReference type="OrthoDB" id="6187633at2"/>
<reference evidence="6 7" key="1">
    <citation type="submission" date="2016-10" db="EMBL/GenBank/DDBJ databases">
        <authorList>
            <person name="de Groot N.N."/>
        </authorList>
    </citation>
    <scope>NUCLEOTIDE SEQUENCE [LARGE SCALE GENOMIC DNA]</scope>
    <source>
        <strain evidence="6 7">LMG 27731</strain>
    </source>
</reference>
<evidence type="ECO:0000256" key="1">
    <source>
        <dbReference type="ARBA" id="ARBA00009986"/>
    </source>
</evidence>
<dbReference type="CDD" id="cd07097">
    <property type="entry name" value="ALDH_KGSADH-YcbD"/>
    <property type="match status" value="1"/>
</dbReference>
<feature type="domain" description="Aldehyde dehydrogenase" evidence="5">
    <location>
        <begin position="14"/>
        <end position="471"/>
    </location>
</feature>
<evidence type="ECO:0000313" key="7">
    <source>
        <dbReference type="Proteomes" id="UP000198844"/>
    </source>
</evidence>
<dbReference type="Gene3D" id="3.40.605.10">
    <property type="entry name" value="Aldehyde Dehydrogenase, Chain A, domain 1"/>
    <property type="match status" value="1"/>
</dbReference>
<comment type="similarity">
    <text evidence="1 4">Belongs to the aldehyde dehydrogenase family.</text>
</comment>
<dbReference type="InterPro" id="IPR015590">
    <property type="entry name" value="Aldehyde_DH_dom"/>
</dbReference>
<dbReference type="SUPFAM" id="SSF53720">
    <property type="entry name" value="ALDH-like"/>
    <property type="match status" value="1"/>
</dbReference>
<dbReference type="FunFam" id="3.40.605.10:FF:000007">
    <property type="entry name" value="NAD/NADP-dependent betaine aldehyde dehydrogenase"/>
    <property type="match status" value="1"/>
</dbReference>
<feature type="active site" evidence="3">
    <location>
        <position position="245"/>
    </location>
</feature>
<dbReference type="PROSITE" id="PS00070">
    <property type="entry name" value="ALDEHYDE_DEHYDR_CYS"/>
    <property type="match status" value="1"/>
</dbReference>
<evidence type="ECO:0000256" key="3">
    <source>
        <dbReference type="PROSITE-ProRule" id="PRU10007"/>
    </source>
</evidence>
<dbReference type="PANTHER" id="PTHR11699">
    <property type="entry name" value="ALDEHYDE DEHYDROGENASE-RELATED"/>
    <property type="match status" value="1"/>
</dbReference>
<accession>A0A1I7D8P1</accession>
<organism evidence="6 7">
    <name type="scientific">Paraburkholderia aspalathi</name>
    <dbReference type="NCBI Taxonomy" id="1324617"/>
    <lineage>
        <taxon>Bacteria</taxon>
        <taxon>Pseudomonadati</taxon>
        <taxon>Pseudomonadota</taxon>
        <taxon>Betaproteobacteria</taxon>
        <taxon>Burkholderiales</taxon>
        <taxon>Burkholderiaceae</taxon>
        <taxon>Paraburkholderia</taxon>
    </lineage>
</organism>
<protein>
    <submittedName>
        <fullName evidence="6">Aldehyde dehydrogenase (NAD+)</fullName>
    </submittedName>
</protein>
<dbReference type="InterPro" id="IPR016161">
    <property type="entry name" value="Ald_DH/histidinol_DH"/>
</dbReference>
<dbReference type="Gene3D" id="3.40.309.10">
    <property type="entry name" value="Aldehyde Dehydrogenase, Chain A, domain 2"/>
    <property type="match status" value="1"/>
</dbReference>
<evidence type="ECO:0000259" key="5">
    <source>
        <dbReference type="Pfam" id="PF00171"/>
    </source>
</evidence>
<dbReference type="InterPro" id="IPR016163">
    <property type="entry name" value="Ald_DH_C"/>
</dbReference>
<dbReference type="PROSITE" id="PS00687">
    <property type="entry name" value="ALDEHYDE_DEHYDR_GLU"/>
    <property type="match status" value="1"/>
</dbReference>
<name>A0A1I7D8P1_9BURK</name>
<dbReference type="EMBL" id="FPBH01000009">
    <property type="protein sequence ID" value="SFU08056.1"/>
    <property type="molecule type" value="Genomic_DNA"/>
</dbReference>
<gene>
    <name evidence="6" type="ORF">SAMN05192563_100928</name>
</gene>
<dbReference type="AlphaFoldDB" id="A0A1I7D8P1"/>
<dbReference type="Pfam" id="PF00171">
    <property type="entry name" value="Aldedh"/>
    <property type="match status" value="1"/>
</dbReference>
<evidence type="ECO:0000313" key="6">
    <source>
        <dbReference type="EMBL" id="SFU08056.1"/>
    </source>
</evidence>
<evidence type="ECO:0000256" key="2">
    <source>
        <dbReference type="ARBA" id="ARBA00023002"/>
    </source>
</evidence>